<protein>
    <submittedName>
        <fullName evidence="1">Uncharacterized protein</fullName>
    </submittedName>
</protein>
<dbReference type="OrthoDB" id="2680434at2"/>
<keyword evidence="2" id="KW-1185">Reference proteome</keyword>
<dbReference type="EMBL" id="JRJU01000026">
    <property type="protein sequence ID" value="KHF38969.1"/>
    <property type="molecule type" value="Genomic_DNA"/>
</dbReference>
<evidence type="ECO:0000313" key="1">
    <source>
        <dbReference type="EMBL" id="KHF38969.1"/>
    </source>
</evidence>
<gene>
    <name evidence="1" type="ORF">LQ50_18205</name>
</gene>
<dbReference type="RefSeq" id="WP_034631595.1">
    <property type="nucleotide sequence ID" value="NZ_JRJU01000026.1"/>
</dbReference>
<name>A0A0B0IFZ2_9BACI</name>
<comment type="caution">
    <text evidence="1">The sequence shown here is derived from an EMBL/GenBank/DDBJ whole genome shotgun (WGS) entry which is preliminary data.</text>
</comment>
<evidence type="ECO:0000313" key="2">
    <source>
        <dbReference type="Proteomes" id="UP000030832"/>
    </source>
</evidence>
<dbReference type="eggNOG" id="ENOG5033647">
    <property type="taxonomic scope" value="Bacteria"/>
</dbReference>
<reference evidence="1 2" key="1">
    <citation type="submission" date="2014-09" db="EMBL/GenBank/DDBJ databases">
        <title>Genome sequencing and annotation of Bacillus Okhensis strain Kh10-101T.</title>
        <authorList>
            <person name="Prakash J.S."/>
        </authorList>
    </citation>
    <scope>NUCLEOTIDE SEQUENCE [LARGE SCALE GENOMIC DNA]</scope>
    <source>
        <strain evidence="2">Kh10-101T</strain>
    </source>
</reference>
<dbReference type="STRING" id="333138.LQ50_18205"/>
<accession>A0A0B0IFZ2</accession>
<sequence>MTNINGQIISGEFNPEDNEFLLQKIKNQSTASVIKERQFQRLYRYLKEHQDTEANQIITLYDQLLIPLSRDEIKQLITDLEKIRPLYH</sequence>
<organism evidence="1 2">
    <name type="scientific">Halalkalibacter okhensis</name>
    <dbReference type="NCBI Taxonomy" id="333138"/>
    <lineage>
        <taxon>Bacteria</taxon>
        <taxon>Bacillati</taxon>
        <taxon>Bacillota</taxon>
        <taxon>Bacilli</taxon>
        <taxon>Bacillales</taxon>
        <taxon>Bacillaceae</taxon>
        <taxon>Halalkalibacter</taxon>
    </lineage>
</organism>
<dbReference type="Proteomes" id="UP000030832">
    <property type="component" value="Unassembled WGS sequence"/>
</dbReference>
<dbReference type="AlphaFoldDB" id="A0A0B0IFZ2"/>
<proteinExistence type="predicted"/>